<evidence type="ECO:0000313" key="3">
    <source>
        <dbReference type="EMBL" id="CAD8098552.1"/>
    </source>
</evidence>
<dbReference type="EMBL" id="CAJJDM010000110">
    <property type="protein sequence ID" value="CAD8098552.1"/>
    <property type="molecule type" value="Genomic_DNA"/>
</dbReference>
<dbReference type="SMART" id="SM00799">
    <property type="entry name" value="DENN"/>
    <property type="match status" value="1"/>
</dbReference>
<name>A0A8S1P683_PARPR</name>
<dbReference type="InterPro" id="IPR051942">
    <property type="entry name" value="DENN_domain_containing_2"/>
</dbReference>
<comment type="caution">
    <text evidence="3">The sequence shown here is derived from an EMBL/GenBank/DDBJ whole genome shotgun (WGS) entry which is preliminary data.</text>
</comment>
<accession>A0A8S1P683</accession>
<sequence length="813" mass="94659">MGICYSHDTRICSEEFQSIPLPNLQQEFTDEFTQQENQVTVSQSKKDFDADLPIQTLQNNLNSHPLSKTLYIIYNKCRIERPIEVEQGTYQGQWFAGKQCGFGRMYYKNKDYYEGFWLLGRKHHMGIFIQMNQQPLIGEWFDDKFLGNDISNNLTKDSKLAYSNLLNLQPIQIKDQLYYGEYTNNGKQGFGLCIQKGEYKFIGYFSNDKKQGYGIEITKSDVYRGCFKDGLRCGIGHLKKNKNLFIVILINICFFIMDHLSQRQLLQLLYEKDCYIQALEQQLEFSRQEVSLLKSQKQSIIIQNLSSDEDCNLDENSEPAISDSRVEQFQSSGKKIKLKAPLQESNNFNVSQFRQSTQYLKQKVLDSFDIQNVTIDNLKVIRNNDQLFDDLYILGLGLELSNDPQVIYSYNQVKNQQYILQISKFIFPDGCKPKVIPLSFSLEDINLMMNQNYSIDSSNCFVILTKQTEQQQLKYHICYRYTDFTILSNEQVRFSKRAICLTTSKYLIDFYQQILIAILSQLKCMRNNLYLRTKSISQIDTNFFDKNIAQISFRILSQLTQKNSLNFITINNQELKICENDNILWGIPQLFKKLNSQSLIKIFVSCLIEKSIVFVSKSPQLSTAACLLCQKYLLKPFAWIHPIISNLPLENIVYLGSPVPIIAGLECNFTTLQSQGVINKFQNTIFINLDSKQQIQFGNTDAIPLLSAELMTYLLGRLDSYFQIVQQNHNNYSQCLQIFNQLFHARVIRNIPIEPIRQNTNQTSKKSTKLILDYDKIALKTLQNMGTINADKVIWKQFFQTQIFIQFIDQYYH</sequence>
<organism evidence="3 4">
    <name type="scientific">Paramecium primaurelia</name>
    <dbReference type="NCBI Taxonomy" id="5886"/>
    <lineage>
        <taxon>Eukaryota</taxon>
        <taxon>Sar</taxon>
        <taxon>Alveolata</taxon>
        <taxon>Ciliophora</taxon>
        <taxon>Intramacronucleata</taxon>
        <taxon>Oligohymenophorea</taxon>
        <taxon>Peniculida</taxon>
        <taxon>Parameciidae</taxon>
        <taxon>Paramecium</taxon>
    </lineage>
</organism>
<dbReference type="PROSITE" id="PS50211">
    <property type="entry name" value="DENN"/>
    <property type="match status" value="1"/>
</dbReference>
<gene>
    <name evidence="3" type="ORF">PPRIM_AZ9-3.1.T1070098</name>
</gene>
<proteinExistence type="predicted"/>
<dbReference type="Pfam" id="PF02141">
    <property type="entry name" value="DENN"/>
    <property type="match status" value="1"/>
</dbReference>
<evidence type="ECO:0000256" key="1">
    <source>
        <dbReference type="ARBA" id="ARBA00022737"/>
    </source>
</evidence>
<evidence type="ECO:0000313" key="4">
    <source>
        <dbReference type="Proteomes" id="UP000688137"/>
    </source>
</evidence>
<dbReference type="InterPro" id="IPR037516">
    <property type="entry name" value="Tripartite_DENN"/>
</dbReference>
<evidence type="ECO:0000259" key="2">
    <source>
        <dbReference type="PROSITE" id="PS50211"/>
    </source>
</evidence>
<protein>
    <recommendedName>
        <fullName evidence="2">UDENN domain-containing protein</fullName>
    </recommendedName>
</protein>
<keyword evidence="4" id="KW-1185">Reference proteome</keyword>
<dbReference type="Proteomes" id="UP000688137">
    <property type="component" value="Unassembled WGS sequence"/>
</dbReference>
<dbReference type="PANTHER" id="PTHR15288">
    <property type="entry name" value="DENN DOMAIN-CONTAINING PROTEIN 2"/>
    <property type="match status" value="1"/>
</dbReference>
<dbReference type="PANTHER" id="PTHR15288:SF0">
    <property type="entry name" value="UDENN DOMAIN-CONTAINING PROTEIN"/>
    <property type="match status" value="1"/>
</dbReference>
<feature type="domain" description="UDENN" evidence="2">
    <location>
        <begin position="391"/>
        <end position="813"/>
    </location>
</feature>
<dbReference type="Pfam" id="PF02493">
    <property type="entry name" value="MORN"/>
    <property type="match status" value="3"/>
</dbReference>
<dbReference type="OMA" id="NILWGIP"/>
<dbReference type="InterPro" id="IPR003409">
    <property type="entry name" value="MORN"/>
</dbReference>
<dbReference type="AlphaFoldDB" id="A0A8S1P683"/>
<keyword evidence="1" id="KW-0677">Repeat</keyword>
<dbReference type="SMART" id="SM00698">
    <property type="entry name" value="MORN"/>
    <property type="match status" value="5"/>
</dbReference>
<reference evidence="3" key="1">
    <citation type="submission" date="2021-01" db="EMBL/GenBank/DDBJ databases">
        <authorList>
            <consortium name="Genoscope - CEA"/>
            <person name="William W."/>
        </authorList>
    </citation>
    <scope>NUCLEOTIDE SEQUENCE</scope>
</reference>
<dbReference type="InterPro" id="IPR001194">
    <property type="entry name" value="cDENN_dom"/>
</dbReference>